<dbReference type="Proteomes" id="UP000182444">
    <property type="component" value="Chromosome 1D"/>
</dbReference>
<dbReference type="RefSeq" id="XP_502657.1">
    <property type="nucleotide sequence ID" value="XM_502657.1"/>
</dbReference>
<dbReference type="eggNOG" id="ENOG502S9IJ">
    <property type="taxonomic scope" value="Eukaryota"/>
</dbReference>
<dbReference type="AlphaFoldDB" id="A0A1H6QAI4"/>
<organism evidence="2 4">
    <name type="scientific">Yarrowia lipolytica</name>
    <name type="common">Candida lipolytica</name>
    <dbReference type="NCBI Taxonomy" id="4952"/>
    <lineage>
        <taxon>Eukaryota</taxon>
        <taxon>Fungi</taxon>
        <taxon>Dikarya</taxon>
        <taxon>Ascomycota</taxon>
        <taxon>Saccharomycotina</taxon>
        <taxon>Dipodascomycetes</taxon>
        <taxon>Dipodascales</taxon>
        <taxon>Dipodascales incertae sedis</taxon>
        <taxon>Yarrowia</taxon>
    </lineage>
</organism>
<proteinExistence type="predicted"/>
<dbReference type="GeneID" id="2911011"/>
<gene>
    <name evidence="3" type="ORF">B0I71DRAFT_135310</name>
    <name evidence="2" type="ORF">YALI1_D13124g</name>
</gene>
<dbReference type="OrthoDB" id="5876637at2759"/>
<dbReference type="KEGG" id="yli:2911011"/>
<dbReference type="EMBL" id="CP017556">
    <property type="protein sequence ID" value="AOW03880.1"/>
    <property type="molecule type" value="Genomic_DNA"/>
</dbReference>
<dbReference type="Proteomes" id="UP000256601">
    <property type="component" value="Unassembled WGS sequence"/>
</dbReference>
<feature type="region of interest" description="Disordered" evidence="1">
    <location>
        <begin position="1"/>
        <end position="172"/>
    </location>
</feature>
<dbReference type="VEuPathDB" id="FungiDB:YALI0_D10483g"/>
<dbReference type="EMBL" id="KZ859063">
    <property type="protein sequence ID" value="RDW23819.1"/>
    <property type="molecule type" value="Genomic_DNA"/>
</dbReference>
<dbReference type="PANTHER" id="PTHR40644:SF1">
    <property type="entry name" value="UPF0653 PROTEIN C607.02C"/>
    <property type="match status" value="1"/>
</dbReference>
<dbReference type="PANTHER" id="PTHR40644">
    <property type="entry name" value="UPF0653 PROTEIN C607.02C"/>
    <property type="match status" value="1"/>
</dbReference>
<evidence type="ECO:0000313" key="5">
    <source>
        <dbReference type="Proteomes" id="UP000256601"/>
    </source>
</evidence>
<dbReference type="VEuPathDB" id="FungiDB:YALI1_D13124g"/>
<dbReference type="OMA" id="KYRELMH"/>
<reference evidence="3 5" key="2">
    <citation type="submission" date="2018-07" db="EMBL/GenBank/DDBJ databases">
        <title>Draft Genome Assemblies for Five Robust Yarrowia lipolytica Strains Exhibiting High Lipid Production and Pentose Sugar Utilization and Sugar Alcohol Secretion from Undetoxified Lignocellulosic Biomass Hydrolysates.</title>
        <authorList>
            <consortium name="DOE Joint Genome Institute"/>
            <person name="Walker C."/>
            <person name="Ryu S."/>
            <person name="Na H."/>
            <person name="Zane M."/>
            <person name="LaButti K."/>
            <person name="Lipzen A."/>
            <person name="Haridas S."/>
            <person name="Barry K."/>
            <person name="Grigoriev I.V."/>
            <person name="Quarterman J."/>
            <person name="Slininger P."/>
            <person name="Dien B."/>
            <person name="Trinh C.T."/>
        </authorList>
    </citation>
    <scope>NUCLEOTIDE SEQUENCE [LARGE SCALE GENOMIC DNA]</scope>
    <source>
        <strain evidence="3 5">YB392</strain>
    </source>
</reference>
<feature type="compositionally biased region" description="Basic and acidic residues" evidence="1">
    <location>
        <begin position="39"/>
        <end position="54"/>
    </location>
</feature>
<evidence type="ECO:0000256" key="1">
    <source>
        <dbReference type="SAM" id="MobiDB-lite"/>
    </source>
</evidence>
<protein>
    <submittedName>
        <fullName evidence="2">Uncharacterized protein</fullName>
    </submittedName>
</protein>
<name>A0A1H6QAI4_YARLL</name>
<feature type="compositionally biased region" description="Basic residues" evidence="1">
    <location>
        <begin position="27"/>
        <end position="38"/>
    </location>
</feature>
<evidence type="ECO:0000313" key="3">
    <source>
        <dbReference type="EMBL" id="RDW23819.1"/>
    </source>
</evidence>
<evidence type="ECO:0000313" key="2">
    <source>
        <dbReference type="EMBL" id="AOW03880.1"/>
    </source>
</evidence>
<feature type="compositionally biased region" description="Basic and acidic residues" evidence="1">
    <location>
        <begin position="122"/>
        <end position="137"/>
    </location>
</feature>
<feature type="compositionally biased region" description="Basic and acidic residues" evidence="1">
    <location>
        <begin position="61"/>
        <end position="75"/>
    </location>
</feature>
<evidence type="ECO:0000313" key="4">
    <source>
        <dbReference type="Proteomes" id="UP000182444"/>
    </source>
</evidence>
<reference evidence="2 4" key="1">
    <citation type="journal article" date="2016" name="PLoS ONE">
        <title>Sequence Assembly of Yarrowia lipolytica Strain W29/CLIB89 Shows Transposable Element Diversity.</title>
        <authorList>
            <person name="Magnan C."/>
            <person name="Yu J."/>
            <person name="Chang I."/>
            <person name="Jahn E."/>
            <person name="Kanomata Y."/>
            <person name="Wu J."/>
            <person name="Zeller M."/>
            <person name="Oakes M."/>
            <person name="Baldi P."/>
            <person name="Sandmeyer S."/>
        </authorList>
    </citation>
    <scope>NUCLEOTIDE SEQUENCE [LARGE SCALE GENOMIC DNA]</scope>
    <source>
        <strain evidence="2">CLIB89</strain>
        <strain evidence="4">CLIB89(W29)</strain>
    </source>
</reference>
<accession>A0A1H6QAI4</accession>
<sequence length="265" mass="31062">MPRKRPRNVLKREVVPLDQDPEDFSNRKKSKFTKKKGKFAKDNYNDSHDDDTPKSFKRMMARQERTAQSQEEERGRKKQKKELYPTNKHISHENSELQMKPGESWADFSRRVDEALPNAKPRKSENAKELTRLDKKNIQKQKNRVLQNEMDYKKADEAAEEGDGMDEKRLKNDLFFPKKQRDKSPDPWAVLEKKNKKAKFGEVADAPPVLNLPRKLLPNVPKASGDNARRLILEAERQKVIDEYRKISRKDDPTYNVDFSNATVE</sequence>